<dbReference type="AlphaFoldDB" id="W0JVE9"/>
<evidence type="ECO:0000259" key="1">
    <source>
        <dbReference type="Pfam" id="PF12804"/>
    </source>
</evidence>
<dbReference type="InterPro" id="IPR025877">
    <property type="entry name" value="MobA-like_NTP_Trfase"/>
</dbReference>
<evidence type="ECO:0000313" key="2">
    <source>
        <dbReference type="EMBL" id="AHG01245.1"/>
    </source>
</evidence>
<dbReference type="OrthoDB" id="28434at2157"/>
<keyword evidence="2" id="KW-0548">Nucleotidyltransferase</keyword>
<keyword evidence="2" id="KW-0614">Plasmid</keyword>
<dbReference type="PANTHER" id="PTHR43777">
    <property type="entry name" value="MOLYBDENUM COFACTOR CYTIDYLYLTRANSFERASE"/>
    <property type="match status" value="1"/>
</dbReference>
<dbReference type="SUPFAM" id="SSF53448">
    <property type="entry name" value="Nucleotide-diphospho-sugar transferases"/>
    <property type="match status" value="1"/>
</dbReference>
<dbReference type="EMBL" id="CP007056">
    <property type="protein sequence ID" value="AHG01245.1"/>
    <property type="molecule type" value="Genomic_DNA"/>
</dbReference>
<dbReference type="RefSeq" id="WP_049954181.1">
    <property type="nucleotide sequence ID" value="NZ_CP007056.1"/>
</dbReference>
<proteinExistence type="predicted"/>
<reference evidence="2 3" key="1">
    <citation type="submission" date="2014-01" db="EMBL/GenBank/DDBJ databases">
        <authorList>
            <consortium name="DOE Joint Genome Institute"/>
            <person name="Anderson I."/>
            <person name="Huntemann M."/>
            <person name="Han J."/>
            <person name="Chen A."/>
            <person name="Kyrpides N."/>
            <person name="Mavromatis K."/>
            <person name="Markowitz V."/>
            <person name="Palaniappan K."/>
            <person name="Ivanova N."/>
            <person name="Schaumberg A."/>
            <person name="Pati A."/>
            <person name="Liolios K."/>
            <person name="Nordberg H.P."/>
            <person name="Cantor M.N."/>
            <person name="Hua S.X."/>
            <person name="Woyke T."/>
        </authorList>
    </citation>
    <scope>NUCLEOTIDE SEQUENCE [LARGE SCALE GENOMIC DNA]</scope>
    <source>
        <strain evidence="2 3">XH-48</strain>
        <plasmid evidence="3">1</plasmid>
    </source>
</reference>
<feature type="domain" description="MobA-like NTP transferase" evidence="1">
    <location>
        <begin position="6"/>
        <end position="166"/>
    </location>
</feature>
<name>W0JVE9_9EURY</name>
<dbReference type="CDD" id="cd04182">
    <property type="entry name" value="GT_2_like_f"/>
    <property type="match status" value="1"/>
</dbReference>
<dbReference type="Pfam" id="PF12804">
    <property type="entry name" value="NTP_transf_3"/>
    <property type="match status" value="1"/>
</dbReference>
<dbReference type="HOGENOM" id="CLU_061980_4_0_2"/>
<geneLocation type="plasmid" evidence="2">
    <name>unnamed</name>
</geneLocation>
<sequence>MTGLVGVVLAAGLGTRFEDGNKLLARVEGEPIVGRAARSIADASLDRTIATLGHDGPAVRRAVDPHVDETIQVDEYERGQSRSVRAGARYARETTADAALFLPGDMPCVESKTVRRLVDAYRSAGDGAVVPTYDDRRGNPVLFDAAHFDELASLAGDTGGRELFEKIDVRRVPTNDPGIHVDIDTRTDLWSVRQSGCDTGRS</sequence>
<dbReference type="eggNOG" id="arCOG01873">
    <property type="taxonomic scope" value="Archaea"/>
</dbReference>
<dbReference type="Proteomes" id="UP000019024">
    <property type="component" value="Plasmid unnamed"/>
</dbReference>
<gene>
    <name evidence="2" type="ORF">HALLA_02385</name>
</gene>
<accession>W0JVE9</accession>
<dbReference type="KEGG" id="hlr:HALLA_02385"/>
<dbReference type="Gene3D" id="3.90.550.10">
    <property type="entry name" value="Spore Coat Polysaccharide Biosynthesis Protein SpsA, Chain A"/>
    <property type="match status" value="1"/>
</dbReference>
<protein>
    <submittedName>
        <fullName evidence="2">Molybdenum cofactor cytidylyltransferase</fullName>
    </submittedName>
</protein>
<dbReference type="PANTHER" id="PTHR43777:SF1">
    <property type="entry name" value="MOLYBDENUM COFACTOR CYTIDYLYLTRANSFERASE"/>
    <property type="match status" value="1"/>
</dbReference>
<keyword evidence="2" id="KW-0808">Transferase</keyword>
<dbReference type="GO" id="GO:0016779">
    <property type="term" value="F:nucleotidyltransferase activity"/>
    <property type="evidence" value="ECO:0007669"/>
    <property type="project" value="UniProtKB-KW"/>
</dbReference>
<keyword evidence="3" id="KW-1185">Reference proteome</keyword>
<organism evidence="2 3">
    <name type="scientific">Halostagnicola larsenii XH-48</name>
    <dbReference type="NCBI Taxonomy" id="797299"/>
    <lineage>
        <taxon>Archaea</taxon>
        <taxon>Methanobacteriati</taxon>
        <taxon>Methanobacteriota</taxon>
        <taxon>Stenosarchaea group</taxon>
        <taxon>Halobacteria</taxon>
        <taxon>Halobacteriales</taxon>
        <taxon>Natrialbaceae</taxon>
        <taxon>Halostagnicola</taxon>
    </lineage>
</organism>
<evidence type="ECO:0000313" key="3">
    <source>
        <dbReference type="Proteomes" id="UP000019024"/>
    </source>
</evidence>
<dbReference type="GeneID" id="25146666"/>
<dbReference type="InterPro" id="IPR029044">
    <property type="entry name" value="Nucleotide-diphossugar_trans"/>
</dbReference>